<reference evidence="3 4" key="1">
    <citation type="submission" date="2016-10" db="EMBL/GenBank/DDBJ databases">
        <authorList>
            <person name="de Groot N.N."/>
        </authorList>
    </citation>
    <scope>NUCLEOTIDE SEQUENCE [LARGE SCALE GENOMIC DNA]</scope>
    <source>
        <strain evidence="3 4">CPCC 201259</strain>
    </source>
</reference>
<dbReference type="SUPFAM" id="SSF54060">
    <property type="entry name" value="His-Me finger endonucleases"/>
    <property type="match status" value="1"/>
</dbReference>
<name>A0A1I4VJY9_9PSEU</name>
<dbReference type="Proteomes" id="UP000199398">
    <property type="component" value="Unassembled WGS sequence"/>
</dbReference>
<dbReference type="GO" id="GO:0004519">
    <property type="term" value="F:endonuclease activity"/>
    <property type="evidence" value="ECO:0007669"/>
    <property type="project" value="UniProtKB-KW"/>
</dbReference>
<dbReference type="AlphaFoldDB" id="A0A1I4VJY9"/>
<evidence type="ECO:0000256" key="1">
    <source>
        <dbReference type="SAM" id="MobiDB-lite"/>
    </source>
</evidence>
<organism evidence="3 4">
    <name type="scientific">Saccharopolyspora antimicrobica</name>
    <dbReference type="NCBI Taxonomy" id="455193"/>
    <lineage>
        <taxon>Bacteria</taxon>
        <taxon>Bacillati</taxon>
        <taxon>Actinomycetota</taxon>
        <taxon>Actinomycetes</taxon>
        <taxon>Pseudonocardiales</taxon>
        <taxon>Pseudonocardiaceae</taxon>
        <taxon>Saccharopolyspora</taxon>
    </lineage>
</organism>
<dbReference type="Gene3D" id="3.40.1800.10">
    <property type="entry name" value="His-Me finger endonucleases"/>
    <property type="match status" value="1"/>
</dbReference>
<evidence type="ECO:0000313" key="4">
    <source>
        <dbReference type="Proteomes" id="UP000199398"/>
    </source>
</evidence>
<sequence>MIDDLQATATTPDWPRIMPRDGISQPPRANYHRGEVELAKRLRLDEPPRYILERTIRQAAENALNEADFVRLVHDSHVQLIPRIGSTDPGVVAYSAVLISLPSQHQREFGGKSLARDLTLGNLRASWGSPGALGAWATWRKYTGIAATQIVPEPRSDGRWRWIHPDADHTIRLVEPSATTPKTSHGRREAAHKILAAAQGGVCAMCSISYYNWRGRAAGPCPILGPPDHLDHDHRTGLIRGLLCMRCNTSREPVGAAARSDTWQVYTACSPAAELGCNWSWS</sequence>
<dbReference type="Proteomes" id="UP000270697">
    <property type="component" value="Unassembled WGS sequence"/>
</dbReference>
<protein>
    <submittedName>
        <fullName evidence="3">Recombination endonuclease VII</fullName>
    </submittedName>
</protein>
<keyword evidence="3" id="KW-0378">Hydrolase</keyword>
<dbReference type="EMBL" id="RBXX01000002">
    <property type="protein sequence ID" value="RKT86350.1"/>
    <property type="molecule type" value="Genomic_DNA"/>
</dbReference>
<dbReference type="EMBL" id="FOUP01000002">
    <property type="protein sequence ID" value="SFN01521.1"/>
    <property type="molecule type" value="Genomic_DNA"/>
</dbReference>
<dbReference type="InterPro" id="IPR038563">
    <property type="entry name" value="Endonuclease_7_sf"/>
</dbReference>
<evidence type="ECO:0000313" key="5">
    <source>
        <dbReference type="Proteomes" id="UP000270697"/>
    </source>
</evidence>
<dbReference type="Pfam" id="PF02945">
    <property type="entry name" value="Endonuclease_7"/>
    <property type="match status" value="1"/>
</dbReference>
<reference evidence="2 5" key="2">
    <citation type="submission" date="2018-10" db="EMBL/GenBank/DDBJ databases">
        <title>Sequencing the genomes of 1000 actinobacteria strains.</title>
        <authorList>
            <person name="Klenk H.-P."/>
        </authorList>
    </citation>
    <scope>NUCLEOTIDE SEQUENCE [LARGE SCALE GENOMIC DNA]</scope>
    <source>
        <strain evidence="2 5">DSM 45119</strain>
    </source>
</reference>
<dbReference type="InterPro" id="IPR044925">
    <property type="entry name" value="His-Me_finger_sf"/>
</dbReference>
<dbReference type="InterPro" id="IPR004211">
    <property type="entry name" value="Endonuclease_7"/>
</dbReference>
<keyword evidence="3" id="KW-0540">Nuclease</keyword>
<proteinExistence type="predicted"/>
<accession>A0A1I4VJY9</accession>
<evidence type="ECO:0000313" key="2">
    <source>
        <dbReference type="EMBL" id="RKT86350.1"/>
    </source>
</evidence>
<keyword evidence="5" id="KW-1185">Reference proteome</keyword>
<feature type="region of interest" description="Disordered" evidence="1">
    <location>
        <begin position="1"/>
        <end position="29"/>
    </location>
</feature>
<keyword evidence="3" id="KW-0255">Endonuclease</keyword>
<evidence type="ECO:0000313" key="3">
    <source>
        <dbReference type="EMBL" id="SFN01521.1"/>
    </source>
</evidence>
<gene>
    <name evidence="2" type="ORF">ATL45_4715</name>
    <name evidence="3" type="ORF">SAMN05421805_102246</name>
</gene>